<reference evidence="17 18" key="1">
    <citation type="submission" date="2019-11" db="EMBL/GenBank/DDBJ databases">
        <title>Gordonia sp. nov., a novel actinobacterium isolated from mangrove soil in Hainan.</title>
        <authorList>
            <person name="Huang X."/>
            <person name="Xie Y."/>
            <person name="Chu X."/>
            <person name="Xiao K."/>
        </authorList>
    </citation>
    <scope>NUCLEOTIDE SEQUENCE [LARGE SCALE GENOMIC DNA]</scope>
    <source>
        <strain evidence="17 18">HNM0687</strain>
    </source>
</reference>
<dbReference type="InterPro" id="IPR050196">
    <property type="entry name" value="Cytochrome_P450_Monoox"/>
</dbReference>
<dbReference type="Proteomes" id="UP000475545">
    <property type="component" value="Unassembled WGS sequence"/>
</dbReference>
<comment type="cofactor">
    <cofactor evidence="15">
        <name>heme</name>
        <dbReference type="ChEBI" id="CHEBI:30413"/>
    </cofactor>
</comment>
<dbReference type="PRINTS" id="PR00385">
    <property type="entry name" value="P450"/>
</dbReference>
<evidence type="ECO:0000313" key="18">
    <source>
        <dbReference type="Proteomes" id="UP000475545"/>
    </source>
</evidence>
<evidence type="ECO:0000256" key="11">
    <source>
        <dbReference type="ARBA" id="ARBA00022857"/>
    </source>
</evidence>
<dbReference type="GO" id="GO:0020037">
    <property type="term" value="F:heme binding"/>
    <property type="evidence" value="ECO:0007669"/>
    <property type="project" value="InterPro"/>
</dbReference>
<evidence type="ECO:0000256" key="2">
    <source>
        <dbReference type="ARBA" id="ARBA00001974"/>
    </source>
</evidence>
<dbReference type="InterPro" id="IPR017972">
    <property type="entry name" value="Cyt_P450_CS"/>
</dbReference>
<sequence>MCQEGGVTGSTESNPGWIDIARARAQGRIVVRTVKNDWSGQTFPHAGRRKPIIGDLGVSSPRHPILDLLEWGADLGPIFEMRIFRQNFVFVSSAELTAELCDETRFCKALPPAITALRQYAGDGLFTAQNDEPNWQLAHELLMPAFTKSAMQSYHPIMLATTDELFDYWQRQSGPVDVTQSMTKLTMETLSRAAFSHDFGSFTSAQPHPFVGAMIRALETGRRKGGLRTAPGGSLLGRFIDRRNAGEQTYVDEMLDALIAERSGSADDHDLLGIMLNASHPETGERLSPLNIRYQILTFLVAGHETTSGALSFTLYYLSRNPHCLAEARREADEILGDDPDAVPTFEQIPKFRYIRRCLDEALRIWPTVPGFARAPREETMVGGKYPMRPEDWAVIVLGLVHRDPSVWDAPDVYDPDRFLPANVKKRPAHSYKPFGAGLRACIGRQFALHESVLVLARILHRYELSGDPDYELAVDERLTMVPRGFQLNLQPRRHPAVVPAR</sequence>
<gene>
    <name evidence="17" type="ORF">GIY30_00930</name>
</gene>
<dbReference type="CDD" id="cd11068">
    <property type="entry name" value="CYP120A1"/>
    <property type="match status" value="1"/>
</dbReference>
<dbReference type="InterPro" id="IPR036396">
    <property type="entry name" value="Cyt_P450_sf"/>
</dbReference>
<evidence type="ECO:0000256" key="6">
    <source>
        <dbReference type="ARBA" id="ARBA00022617"/>
    </source>
</evidence>
<comment type="cofactor">
    <cofactor evidence="1">
        <name>FMN</name>
        <dbReference type="ChEBI" id="CHEBI:58210"/>
    </cofactor>
</comment>
<keyword evidence="12 16" id="KW-0560">Oxidoreductase</keyword>
<dbReference type="AlphaFoldDB" id="A0A6L7GJ11"/>
<evidence type="ECO:0000256" key="10">
    <source>
        <dbReference type="ARBA" id="ARBA00022827"/>
    </source>
</evidence>
<comment type="caution">
    <text evidence="17">The sequence shown here is derived from an EMBL/GenBank/DDBJ whole genome shotgun (WGS) entry which is preliminary data.</text>
</comment>
<evidence type="ECO:0000256" key="12">
    <source>
        <dbReference type="ARBA" id="ARBA00023002"/>
    </source>
</evidence>
<name>A0A6L7GJ11_9ACTN</name>
<dbReference type="Pfam" id="PF00067">
    <property type="entry name" value="p450"/>
    <property type="match status" value="1"/>
</dbReference>
<keyword evidence="14 16" id="KW-0503">Monooxygenase</keyword>
<dbReference type="PRINTS" id="PR00463">
    <property type="entry name" value="EP450I"/>
</dbReference>
<comment type="cofactor">
    <cofactor evidence="2">
        <name>FAD</name>
        <dbReference type="ChEBI" id="CHEBI:57692"/>
    </cofactor>
</comment>
<dbReference type="PANTHER" id="PTHR24291">
    <property type="entry name" value="CYTOCHROME P450 FAMILY 4"/>
    <property type="match status" value="1"/>
</dbReference>
<evidence type="ECO:0000256" key="16">
    <source>
        <dbReference type="RuleBase" id="RU000461"/>
    </source>
</evidence>
<dbReference type="GO" id="GO:0005506">
    <property type="term" value="F:iron ion binding"/>
    <property type="evidence" value="ECO:0007669"/>
    <property type="project" value="InterPro"/>
</dbReference>
<keyword evidence="5" id="KW-0813">Transport</keyword>
<protein>
    <submittedName>
        <fullName evidence="17">Cytochrome P450</fullName>
    </submittedName>
</protein>
<evidence type="ECO:0000256" key="5">
    <source>
        <dbReference type="ARBA" id="ARBA00022448"/>
    </source>
</evidence>
<keyword evidence="8" id="KW-0288">FMN</keyword>
<keyword evidence="10" id="KW-0274">FAD</keyword>
<dbReference type="FunFam" id="1.10.630.10:FF:000040">
    <property type="entry name" value="Bifunctional cytochrome P450/NADPH--P450 reductase"/>
    <property type="match status" value="1"/>
</dbReference>
<evidence type="ECO:0000256" key="8">
    <source>
        <dbReference type="ARBA" id="ARBA00022643"/>
    </source>
</evidence>
<keyword evidence="11" id="KW-0521">NADP</keyword>
<evidence type="ECO:0000256" key="1">
    <source>
        <dbReference type="ARBA" id="ARBA00001917"/>
    </source>
</evidence>
<evidence type="ECO:0000256" key="7">
    <source>
        <dbReference type="ARBA" id="ARBA00022630"/>
    </source>
</evidence>
<evidence type="ECO:0000256" key="4">
    <source>
        <dbReference type="ARBA" id="ARBA00010617"/>
    </source>
</evidence>
<keyword evidence="7" id="KW-0285">Flavoprotein</keyword>
<accession>A0A6L7GJ11</accession>
<keyword evidence="9 15" id="KW-0479">Metal-binding</keyword>
<keyword evidence="18" id="KW-1185">Reference proteome</keyword>
<evidence type="ECO:0000256" key="15">
    <source>
        <dbReference type="PIRSR" id="PIRSR602401-1"/>
    </source>
</evidence>
<evidence type="ECO:0000256" key="9">
    <source>
        <dbReference type="ARBA" id="ARBA00022723"/>
    </source>
</evidence>
<keyword evidence="13 15" id="KW-0408">Iron</keyword>
<keyword evidence="6 15" id="KW-0349">Heme</keyword>
<feature type="binding site" description="axial binding residue" evidence="15">
    <location>
        <position position="442"/>
    </location>
    <ligand>
        <name>heme</name>
        <dbReference type="ChEBI" id="CHEBI:30413"/>
    </ligand>
    <ligandPart>
        <name>Fe</name>
        <dbReference type="ChEBI" id="CHEBI:18248"/>
    </ligandPart>
</feature>
<dbReference type="Gene3D" id="1.10.630.10">
    <property type="entry name" value="Cytochrome P450"/>
    <property type="match status" value="1"/>
</dbReference>
<evidence type="ECO:0000313" key="17">
    <source>
        <dbReference type="EMBL" id="MXP19929.1"/>
    </source>
</evidence>
<dbReference type="PANTHER" id="PTHR24291:SF50">
    <property type="entry name" value="BIFUNCTIONAL ALBAFLAVENONE MONOOXYGENASE_TERPENE SYNTHASE"/>
    <property type="match status" value="1"/>
</dbReference>
<evidence type="ECO:0000256" key="3">
    <source>
        <dbReference type="ARBA" id="ARBA00010018"/>
    </source>
</evidence>
<proteinExistence type="inferred from homology"/>
<comment type="similarity">
    <text evidence="4 16">Belongs to the cytochrome P450 family.</text>
</comment>
<organism evidence="17 18">
    <name type="scientific">Gordonia mangrovi</name>
    <dbReference type="NCBI Taxonomy" id="2665643"/>
    <lineage>
        <taxon>Bacteria</taxon>
        <taxon>Bacillati</taxon>
        <taxon>Actinomycetota</taxon>
        <taxon>Actinomycetes</taxon>
        <taxon>Mycobacteriales</taxon>
        <taxon>Gordoniaceae</taxon>
        <taxon>Gordonia</taxon>
    </lineage>
</organism>
<evidence type="ECO:0000256" key="13">
    <source>
        <dbReference type="ARBA" id="ARBA00023004"/>
    </source>
</evidence>
<dbReference type="GO" id="GO:0004497">
    <property type="term" value="F:monooxygenase activity"/>
    <property type="evidence" value="ECO:0007669"/>
    <property type="project" value="UniProtKB-KW"/>
</dbReference>
<dbReference type="InterPro" id="IPR001128">
    <property type="entry name" value="Cyt_P450"/>
</dbReference>
<dbReference type="GO" id="GO:0016705">
    <property type="term" value="F:oxidoreductase activity, acting on paired donors, with incorporation or reduction of molecular oxygen"/>
    <property type="evidence" value="ECO:0007669"/>
    <property type="project" value="InterPro"/>
</dbReference>
<comment type="similarity">
    <text evidence="3">In the N-terminal section; belongs to the cytochrome P450 family.</text>
</comment>
<dbReference type="SUPFAM" id="SSF48264">
    <property type="entry name" value="Cytochrome P450"/>
    <property type="match status" value="1"/>
</dbReference>
<dbReference type="InterPro" id="IPR002401">
    <property type="entry name" value="Cyt_P450_E_grp-I"/>
</dbReference>
<evidence type="ECO:0000256" key="14">
    <source>
        <dbReference type="ARBA" id="ARBA00023033"/>
    </source>
</evidence>
<dbReference type="PROSITE" id="PS00086">
    <property type="entry name" value="CYTOCHROME_P450"/>
    <property type="match status" value="1"/>
</dbReference>
<dbReference type="EMBL" id="WMBR01000001">
    <property type="protein sequence ID" value="MXP19929.1"/>
    <property type="molecule type" value="Genomic_DNA"/>
</dbReference>